<keyword evidence="1" id="KW-0472">Membrane</keyword>
<comment type="caution">
    <text evidence="2">The sequence shown here is derived from an EMBL/GenBank/DDBJ whole genome shotgun (WGS) entry which is preliminary data.</text>
</comment>
<feature type="transmembrane region" description="Helical" evidence="1">
    <location>
        <begin position="273"/>
        <end position="292"/>
    </location>
</feature>
<dbReference type="EMBL" id="JBGBPQ010000027">
    <property type="protein sequence ID" value="KAL1498458.1"/>
    <property type="molecule type" value="Genomic_DNA"/>
</dbReference>
<dbReference type="AlphaFoldDB" id="A0AB34IFE6"/>
<feature type="transmembrane region" description="Helical" evidence="1">
    <location>
        <begin position="408"/>
        <end position="428"/>
    </location>
</feature>
<name>A0AB34IFE6_PRYPA</name>
<evidence type="ECO:0008006" key="4">
    <source>
        <dbReference type="Google" id="ProtNLM"/>
    </source>
</evidence>
<feature type="transmembrane region" description="Helical" evidence="1">
    <location>
        <begin position="88"/>
        <end position="111"/>
    </location>
</feature>
<accession>A0AB34IFE6</accession>
<feature type="transmembrane region" description="Helical" evidence="1">
    <location>
        <begin position="312"/>
        <end position="333"/>
    </location>
</feature>
<evidence type="ECO:0000313" key="3">
    <source>
        <dbReference type="Proteomes" id="UP001515480"/>
    </source>
</evidence>
<feature type="transmembrane region" description="Helical" evidence="1">
    <location>
        <begin position="345"/>
        <end position="364"/>
    </location>
</feature>
<sequence>MEEAEPTPYTLHADAPSRPPPRALTLVLAVGIGIGSHFSKESLAPAEPALEHLGMNAIAYALLCVAPILMGVATPLLWGAVWDRSHRWVVLLAPLGEGAGAALIALGLRLFVRAASPLADSLILAGLCASSVCKAGVAIAQFSLVGRACADQPTLSFAVLVVAKHLVTIAAAWCVPLLTASPPALEGVLYVSELSLLPHALSALAAGLLFCLETHAPPPRVERHFTPHGHVFPRQRLRRVNELLAGLHARGSRHARFLLRHSADRWPAHHKPFALVLLLLGGWRAFTVGTLHAYHSVRIQLLVSTGLSSVDAGASCALSDAIAIAALPVLYVASTCIGLRLVLPLAPFLAVCVSALILGHLVSASPHVDSPPISRGSLLMLSMLELTVPIVPLALLPVNTDKLGSAFGALEAIYVVVQMSITLLFGVVRTFAEFPGVLGLMCGGFIISFILSIPLMFHVQTKEPSRAYLCSPCEEESISK</sequence>
<keyword evidence="1" id="KW-1133">Transmembrane helix</keyword>
<gene>
    <name evidence="2" type="ORF">AB1Y20_013783</name>
</gene>
<dbReference type="InterPro" id="IPR036259">
    <property type="entry name" value="MFS_trans_sf"/>
</dbReference>
<protein>
    <recommendedName>
        <fullName evidence="4">Solute carrier family 40 protein</fullName>
    </recommendedName>
</protein>
<reference evidence="2 3" key="1">
    <citation type="journal article" date="2024" name="Science">
        <title>Giant polyketide synthase enzymes in the biosynthesis of giant marine polyether toxins.</title>
        <authorList>
            <person name="Fallon T.R."/>
            <person name="Shende V.V."/>
            <person name="Wierzbicki I.H."/>
            <person name="Pendleton A.L."/>
            <person name="Watervoot N.F."/>
            <person name="Auber R.P."/>
            <person name="Gonzalez D.J."/>
            <person name="Wisecaver J.H."/>
            <person name="Moore B.S."/>
        </authorList>
    </citation>
    <scope>NUCLEOTIDE SEQUENCE [LARGE SCALE GENOMIC DNA]</scope>
    <source>
        <strain evidence="2 3">12B1</strain>
    </source>
</reference>
<feature type="transmembrane region" description="Helical" evidence="1">
    <location>
        <begin position="190"/>
        <end position="212"/>
    </location>
</feature>
<evidence type="ECO:0000313" key="2">
    <source>
        <dbReference type="EMBL" id="KAL1498458.1"/>
    </source>
</evidence>
<proteinExistence type="predicted"/>
<feature type="transmembrane region" description="Helical" evidence="1">
    <location>
        <begin position="434"/>
        <end position="457"/>
    </location>
</feature>
<keyword evidence="3" id="KW-1185">Reference proteome</keyword>
<dbReference type="SUPFAM" id="SSF103473">
    <property type="entry name" value="MFS general substrate transporter"/>
    <property type="match status" value="1"/>
</dbReference>
<feature type="transmembrane region" description="Helical" evidence="1">
    <location>
        <begin position="123"/>
        <end position="145"/>
    </location>
</feature>
<organism evidence="2 3">
    <name type="scientific">Prymnesium parvum</name>
    <name type="common">Toxic golden alga</name>
    <dbReference type="NCBI Taxonomy" id="97485"/>
    <lineage>
        <taxon>Eukaryota</taxon>
        <taxon>Haptista</taxon>
        <taxon>Haptophyta</taxon>
        <taxon>Prymnesiophyceae</taxon>
        <taxon>Prymnesiales</taxon>
        <taxon>Prymnesiaceae</taxon>
        <taxon>Prymnesium</taxon>
    </lineage>
</organism>
<evidence type="ECO:0000256" key="1">
    <source>
        <dbReference type="SAM" id="Phobius"/>
    </source>
</evidence>
<feature type="transmembrane region" description="Helical" evidence="1">
    <location>
        <begin position="376"/>
        <end position="396"/>
    </location>
</feature>
<feature type="transmembrane region" description="Helical" evidence="1">
    <location>
        <begin position="157"/>
        <end position="178"/>
    </location>
</feature>
<keyword evidence="1" id="KW-0812">Transmembrane</keyword>
<feature type="transmembrane region" description="Helical" evidence="1">
    <location>
        <begin position="58"/>
        <end position="81"/>
    </location>
</feature>
<dbReference type="Proteomes" id="UP001515480">
    <property type="component" value="Unassembled WGS sequence"/>
</dbReference>